<keyword evidence="4" id="KW-1185">Reference proteome</keyword>
<dbReference type="SUPFAM" id="SSF55347">
    <property type="entry name" value="Glyceraldehyde-3-phosphate dehydrogenase-like, C-terminal domain"/>
    <property type="match status" value="1"/>
</dbReference>
<evidence type="ECO:0000259" key="2">
    <source>
        <dbReference type="Pfam" id="PF22725"/>
    </source>
</evidence>
<organism evidence="3 4">
    <name type="scientific">Microlunatus ginsengisoli</name>
    <dbReference type="NCBI Taxonomy" id="363863"/>
    <lineage>
        <taxon>Bacteria</taxon>
        <taxon>Bacillati</taxon>
        <taxon>Actinomycetota</taxon>
        <taxon>Actinomycetes</taxon>
        <taxon>Propionibacteriales</taxon>
        <taxon>Propionibacteriaceae</taxon>
        <taxon>Microlunatus</taxon>
    </lineage>
</organism>
<dbReference type="InterPro" id="IPR051317">
    <property type="entry name" value="Gfo/Idh/MocA_oxidoreduct"/>
</dbReference>
<dbReference type="SUPFAM" id="SSF51735">
    <property type="entry name" value="NAD(P)-binding Rossmann-fold domains"/>
    <property type="match status" value="1"/>
</dbReference>
<evidence type="ECO:0008006" key="5">
    <source>
        <dbReference type="Google" id="ProtNLM"/>
    </source>
</evidence>
<dbReference type="InterPro" id="IPR055170">
    <property type="entry name" value="GFO_IDH_MocA-like_dom"/>
</dbReference>
<dbReference type="Pfam" id="PF22725">
    <property type="entry name" value="GFO_IDH_MocA_C3"/>
    <property type="match status" value="1"/>
</dbReference>
<dbReference type="Gene3D" id="1.10.3210.10">
    <property type="entry name" value="Hypothetical protein af1432"/>
    <property type="match status" value="1"/>
</dbReference>
<dbReference type="Gene3D" id="3.40.50.720">
    <property type="entry name" value="NAD(P)-binding Rossmann-like Domain"/>
    <property type="match status" value="1"/>
</dbReference>
<evidence type="ECO:0000313" key="3">
    <source>
        <dbReference type="EMBL" id="GAA3614780.1"/>
    </source>
</evidence>
<dbReference type="PANTHER" id="PTHR43708:SF8">
    <property type="entry name" value="OXIDOREDUCTASE"/>
    <property type="match status" value="1"/>
</dbReference>
<dbReference type="EMBL" id="BAABAB010000010">
    <property type="protein sequence ID" value="GAA3614780.1"/>
    <property type="molecule type" value="Genomic_DNA"/>
</dbReference>
<evidence type="ECO:0000313" key="4">
    <source>
        <dbReference type="Proteomes" id="UP001501490"/>
    </source>
</evidence>
<dbReference type="PANTHER" id="PTHR43708">
    <property type="entry name" value="CONSERVED EXPRESSED OXIDOREDUCTASE (EUROFUNG)"/>
    <property type="match status" value="1"/>
</dbReference>
<gene>
    <name evidence="3" type="ORF">GCM10022236_15890</name>
</gene>
<dbReference type="Proteomes" id="UP001501490">
    <property type="component" value="Unassembled WGS sequence"/>
</dbReference>
<comment type="caution">
    <text evidence="3">The sequence shown here is derived from an EMBL/GenBank/DDBJ whole genome shotgun (WGS) entry which is preliminary data.</text>
</comment>
<name>A0ABP6ZRQ9_9ACTN</name>
<evidence type="ECO:0000259" key="1">
    <source>
        <dbReference type="Pfam" id="PF01408"/>
    </source>
</evidence>
<proteinExistence type="predicted"/>
<dbReference type="Pfam" id="PF01408">
    <property type="entry name" value="GFO_IDH_MocA"/>
    <property type="match status" value="1"/>
</dbReference>
<dbReference type="InterPro" id="IPR000683">
    <property type="entry name" value="Gfo/Idh/MocA-like_OxRdtase_N"/>
</dbReference>
<reference evidence="4" key="1">
    <citation type="journal article" date="2019" name="Int. J. Syst. Evol. Microbiol.">
        <title>The Global Catalogue of Microorganisms (GCM) 10K type strain sequencing project: providing services to taxonomists for standard genome sequencing and annotation.</title>
        <authorList>
            <consortium name="The Broad Institute Genomics Platform"/>
            <consortium name="The Broad Institute Genome Sequencing Center for Infectious Disease"/>
            <person name="Wu L."/>
            <person name="Ma J."/>
        </authorList>
    </citation>
    <scope>NUCLEOTIDE SEQUENCE [LARGE SCALE GENOMIC DNA]</scope>
    <source>
        <strain evidence="4">JCM 16929</strain>
    </source>
</reference>
<accession>A0ABP6ZRQ9</accession>
<dbReference type="SUPFAM" id="SSF109604">
    <property type="entry name" value="HD-domain/PDEase-like"/>
    <property type="match status" value="1"/>
</dbReference>
<dbReference type="InterPro" id="IPR036291">
    <property type="entry name" value="NAD(P)-bd_dom_sf"/>
</dbReference>
<dbReference type="Gene3D" id="3.30.360.10">
    <property type="entry name" value="Dihydrodipicolinate Reductase, domain 2"/>
    <property type="match status" value="1"/>
</dbReference>
<feature type="domain" description="Gfo/Idh/MocA-like oxidoreductase N-terminal" evidence="1">
    <location>
        <begin position="187"/>
        <end position="305"/>
    </location>
</feature>
<dbReference type="RefSeq" id="WP_344803148.1">
    <property type="nucleotide sequence ID" value="NZ_BAABAB010000010.1"/>
</dbReference>
<protein>
    <recommendedName>
        <fullName evidence="5">Oxidoreductase family, C-terminal alpha/beta domain</fullName>
    </recommendedName>
</protein>
<feature type="domain" description="GFO/IDH/MocA-like oxidoreductase" evidence="2">
    <location>
        <begin position="313"/>
        <end position="468"/>
    </location>
</feature>
<sequence>MTDLEPIPAELQAMINTARLIATRAHAGQVDKAGRPYVHHPERVVAMLRLLPTYAAADVGTRADAIAAGWLHDVIEDAGETTDSLLAAGISTRAATAVSALTRRDDVDEDAYYAGVAAQPIARLVKIADLADNLDPERTARLDPQTRDRLAAKYAHALDVIEVERSLIDSLHAASVRPGSQPGQRLLRVGVIGFGLRGVVARYADRPDQGSAVTVVCDTSTRGRRDARSAFPDALITGDLETLLASGIDAAFVLTPDDRHEPVALALLRAGIAVFCEKPLAVTIAGCDAILRVAYETGSRLYVGHNMRHMPVVRLMRELIEDGRIGAVQAIWCRHFVGHGGDFYFKDWHADRRHSTGLLLQKGAHDIDVIHYLAGSASASVTAMGARRVYGDGAARRDPGEARMTDWHDPTGWPPRTLTDLNPVVDVEDLSMMIMRLESGALASYQQCHFTPDYWRNYTVIGDAGRIENLGDSSGGRVALWNRRHERWAEPDESWPIPDGDGGHGGADPEMVAEFLRFVRAGGPTTTSPVWARQAVAAAVIATESLRGDCSARAVPPLADDVVAYFAAGQQRE</sequence>